<dbReference type="AlphaFoldDB" id="A0A0N8VNT8"/>
<feature type="coiled-coil region" evidence="1">
    <location>
        <begin position="8"/>
        <end position="63"/>
    </location>
</feature>
<reference evidence="2 3" key="1">
    <citation type="submission" date="2014-09" db="EMBL/GenBank/DDBJ databases">
        <title>Genome sequence of Flavobacterium aquidurense RC62.</title>
        <authorList>
            <person name="Kim J.F."/>
            <person name="Kwak M.-J."/>
        </authorList>
    </citation>
    <scope>NUCLEOTIDE SEQUENCE [LARGE SCALE GENOMIC DNA]</scope>
    <source>
        <strain evidence="2 3">RC62</strain>
    </source>
</reference>
<dbReference type="PATRIC" id="fig|362413.3.peg.3135"/>
<organism evidence="2 3">
    <name type="scientific">Flavobacterium aquidurense</name>
    <dbReference type="NCBI Taxonomy" id="362413"/>
    <lineage>
        <taxon>Bacteria</taxon>
        <taxon>Pseudomonadati</taxon>
        <taxon>Bacteroidota</taxon>
        <taxon>Flavobacteriia</taxon>
        <taxon>Flavobacteriales</taxon>
        <taxon>Flavobacteriaceae</taxon>
        <taxon>Flavobacterium</taxon>
    </lineage>
</organism>
<dbReference type="EMBL" id="JRLF01000004">
    <property type="protein sequence ID" value="KQB43044.1"/>
    <property type="molecule type" value="Genomic_DNA"/>
</dbReference>
<sequence>MSVIAEIIDTLEYKVEKLFEKSKGLEKNNQVLRLELAKAAQIIQKQSEEMEALKKQYDTLKIANSLLGSDNNKRETKLKINSLIREIDYCIAQLSD</sequence>
<dbReference type="Proteomes" id="UP000050443">
    <property type="component" value="Unassembled WGS sequence"/>
</dbReference>
<dbReference type="OrthoDB" id="1467932at2"/>
<evidence type="ECO:0000256" key="1">
    <source>
        <dbReference type="SAM" id="Coils"/>
    </source>
</evidence>
<comment type="caution">
    <text evidence="2">The sequence shown here is derived from an EMBL/GenBank/DDBJ whole genome shotgun (WGS) entry which is preliminary data.</text>
</comment>
<proteinExistence type="predicted"/>
<dbReference type="STRING" id="362413.RC62_3211"/>
<accession>A0A0N8VNT8</accession>
<evidence type="ECO:0000313" key="3">
    <source>
        <dbReference type="Proteomes" id="UP000050443"/>
    </source>
</evidence>
<keyword evidence="1" id="KW-0175">Coiled coil</keyword>
<gene>
    <name evidence="2" type="ORF">RC62_3211</name>
</gene>
<evidence type="ECO:0000313" key="2">
    <source>
        <dbReference type="EMBL" id="KQB43044.1"/>
    </source>
</evidence>
<dbReference type="RefSeq" id="WP_055091878.1">
    <property type="nucleotide sequence ID" value="NZ_JRLF01000004.1"/>
</dbReference>
<dbReference type="SUPFAM" id="SSF75704">
    <property type="entry name" value="Mitotic arrest deficient-like 1, Mad1"/>
    <property type="match status" value="1"/>
</dbReference>
<name>A0A0N8VNT8_9FLAO</name>
<protein>
    <submittedName>
        <fullName evidence="2">Mis12-Mtw1 protein family</fullName>
    </submittedName>
</protein>